<dbReference type="AlphaFoldDB" id="I0HS49"/>
<sequence>MAAVPEPITPRKFECRCGRPVFFRNSECLVCHTPLGYDPERRRLLPLEPVPGTELWKEARPRRPRRYRRCTNLDSAAGCNWLVDPADAGALDPPQCRACRLTRTLPDLSLPANGERWARIATAQRRLVSQLVGLGLPVKSRLSEDPERGLAFDLLQAPAGGPAVVTGHADGVVTIDVEEADDPTREHRRTTLGEPYRTLLGHLRHEVGHYYWQRLVDGGPWLEPFRRLFGDEREDYAAALARHYAQGAPADWGARHVSAYASSHPWEDWAETWAHYLHMLDTLDTARSFGLDGESVELSYERFGNAALADSGDRNPGPFLAIVNGWMELTGVLNELSRSMGMADFYPFVLSVPALRKLHFVHRVVGVRVPVAAPGPERALAPFGATMASRVLG</sequence>
<dbReference type="PIRSF" id="PIRSF012641">
    <property type="entry name" value="UCP012641"/>
    <property type="match status" value="1"/>
</dbReference>
<dbReference type="HOGENOM" id="CLU_048114_0_0_4"/>
<dbReference type="EMBL" id="AP012320">
    <property type="protein sequence ID" value="BAL95836.1"/>
    <property type="molecule type" value="Genomic_DNA"/>
</dbReference>
<dbReference type="STRING" id="983917.RGE_24950"/>
<name>I0HS49_RUBGI</name>
<dbReference type="Proteomes" id="UP000007883">
    <property type="component" value="Chromosome"/>
</dbReference>
<evidence type="ECO:0000313" key="3">
    <source>
        <dbReference type="Proteomes" id="UP000007883"/>
    </source>
</evidence>
<dbReference type="Pfam" id="PF15887">
    <property type="entry name" value="Peptidase_Mx"/>
    <property type="match status" value="1"/>
</dbReference>
<dbReference type="PATRIC" id="fig|983917.3.peg.2427"/>
<accession>I0HS49</accession>
<evidence type="ECO:0000259" key="1">
    <source>
        <dbReference type="Pfam" id="PF10005"/>
    </source>
</evidence>
<dbReference type="Pfam" id="PF10005">
    <property type="entry name" value="Zn_ribbon_DZR_6"/>
    <property type="match status" value="1"/>
</dbReference>
<dbReference type="InterPro" id="IPR031321">
    <property type="entry name" value="UCP012641"/>
</dbReference>
<dbReference type="KEGG" id="rge:RGE_24950"/>
<organism evidence="2 3">
    <name type="scientific">Rubrivivax gelatinosus (strain NBRC 100245 / IL144)</name>
    <dbReference type="NCBI Taxonomy" id="983917"/>
    <lineage>
        <taxon>Bacteria</taxon>
        <taxon>Pseudomonadati</taxon>
        <taxon>Pseudomonadota</taxon>
        <taxon>Betaproteobacteria</taxon>
        <taxon>Burkholderiales</taxon>
        <taxon>Sphaerotilaceae</taxon>
        <taxon>Rubrivivax</taxon>
    </lineage>
</organism>
<evidence type="ECO:0000313" key="2">
    <source>
        <dbReference type="EMBL" id="BAL95836.1"/>
    </source>
</evidence>
<protein>
    <recommendedName>
        <fullName evidence="1">Zinc-ribbon domain-containing protein</fullName>
    </recommendedName>
</protein>
<dbReference type="eggNOG" id="COG4307">
    <property type="taxonomic scope" value="Bacteria"/>
</dbReference>
<reference evidence="2 3" key="1">
    <citation type="journal article" date="2012" name="J. Bacteriol.">
        <title>Complete genome sequence of phototrophic betaproteobacterium Rubrivivax gelatinosus IL144.</title>
        <authorList>
            <person name="Nagashima S."/>
            <person name="Kamimura A."/>
            <person name="Shimizu T."/>
            <person name="Nakamura-isaki S."/>
            <person name="Aono E."/>
            <person name="Sakamoto K."/>
            <person name="Ichikawa N."/>
            <person name="Nakazawa H."/>
            <person name="Sekine M."/>
            <person name="Yamazaki S."/>
            <person name="Fujita N."/>
            <person name="Shimada K."/>
            <person name="Hanada S."/>
            <person name="Nagashima K.V.P."/>
        </authorList>
    </citation>
    <scope>NUCLEOTIDE SEQUENCE [LARGE SCALE GENOMIC DNA]</scope>
    <source>
        <strain evidence="3">NBRC 100245 / IL144</strain>
    </source>
</reference>
<feature type="domain" description="Zinc-ribbon" evidence="1">
    <location>
        <begin position="13"/>
        <end position="109"/>
    </location>
</feature>
<gene>
    <name evidence="2" type="ordered locus">RGE_24950</name>
</gene>
<dbReference type="InterPro" id="IPR011201">
    <property type="entry name" value="Zinc-ribbon_6_bact"/>
</dbReference>
<dbReference type="RefSeq" id="WP_014428698.1">
    <property type="nucleotide sequence ID" value="NC_017075.1"/>
</dbReference>
<keyword evidence="3" id="KW-1185">Reference proteome</keyword>
<proteinExistence type="predicted"/>